<gene>
    <name evidence="8" type="ORF">ACFOVU_13275</name>
</gene>
<dbReference type="PROSITE" id="PS51462">
    <property type="entry name" value="NUDIX"/>
    <property type="match status" value="1"/>
</dbReference>
<feature type="region of interest" description="Disordered" evidence="6">
    <location>
        <begin position="1"/>
        <end position="29"/>
    </location>
</feature>
<feature type="domain" description="Nudix hydrolase" evidence="7">
    <location>
        <begin position="146"/>
        <end position="286"/>
    </location>
</feature>
<accession>A0ABV8FL74</accession>
<evidence type="ECO:0000259" key="7">
    <source>
        <dbReference type="PROSITE" id="PS51462"/>
    </source>
</evidence>
<dbReference type="Pfam" id="PF00293">
    <property type="entry name" value="NUDIX"/>
    <property type="match status" value="1"/>
</dbReference>
<dbReference type="RefSeq" id="WP_378533357.1">
    <property type="nucleotide sequence ID" value="NZ_JBHSBH010000008.1"/>
</dbReference>
<evidence type="ECO:0000256" key="4">
    <source>
        <dbReference type="ARBA" id="ARBA00022842"/>
    </source>
</evidence>
<organism evidence="8 9">
    <name type="scientific">Nocardiopsis sediminis</name>
    <dbReference type="NCBI Taxonomy" id="1778267"/>
    <lineage>
        <taxon>Bacteria</taxon>
        <taxon>Bacillati</taxon>
        <taxon>Actinomycetota</taxon>
        <taxon>Actinomycetes</taxon>
        <taxon>Streptosporangiales</taxon>
        <taxon>Nocardiopsidaceae</taxon>
        <taxon>Nocardiopsis</taxon>
    </lineage>
</organism>
<reference evidence="9" key="1">
    <citation type="journal article" date="2019" name="Int. J. Syst. Evol. Microbiol.">
        <title>The Global Catalogue of Microorganisms (GCM) 10K type strain sequencing project: providing services to taxonomists for standard genome sequencing and annotation.</title>
        <authorList>
            <consortium name="The Broad Institute Genomics Platform"/>
            <consortium name="The Broad Institute Genome Sequencing Center for Infectious Disease"/>
            <person name="Wu L."/>
            <person name="Ma J."/>
        </authorList>
    </citation>
    <scope>NUCLEOTIDE SEQUENCE [LARGE SCALE GENOMIC DNA]</scope>
    <source>
        <strain evidence="9">TBRC 1826</strain>
    </source>
</reference>
<dbReference type="PRINTS" id="PR00502">
    <property type="entry name" value="NUDIXFAMILY"/>
</dbReference>
<comment type="cofactor">
    <cofactor evidence="1">
        <name>Mg(2+)</name>
        <dbReference type="ChEBI" id="CHEBI:18420"/>
    </cofactor>
</comment>
<name>A0ABV8FL74_9ACTN</name>
<dbReference type="SUPFAM" id="SSF55811">
    <property type="entry name" value="Nudix"/>
    <property type="match status" value="1"/>
</dbReference>
<dbReference type="InterPro" id="IPR020476">
    <property type="entry name" value="Nudix_hydrolase"/>
</dbReference>
<dbReference type="PANTHER" id="PTHR43046:SF12">
    <property type="entry name" value="GDP-MANNOSE MANNOSYL HYDROLASE"/>
    <property type="match status" value="1"/>
</dbReference>
<dbReference type="InterPro" id="IPR000086">
    <property type="entry name" value="NUDIX_hydrolase_dom"/>
</dbReference>
<dbReference type="GO" id="GO:0016787">
    <property type="term" value="F:hydrolase activity"/>
    <property type="evidence" value="ECO:0007669"/>
    <property type="project" value="UniProtKB-KW"/>
</dbReference>
<evidence type="ECO:0000256" key="2">
    <source>
        <dbReference type="ARBA" id="ARBA00005582"/>
    </source>
</evidence>
<dbReference type="Gene3D" id="3.90.79.10">
    <property type="entry name" value="Nucleoside Triphosphate Pyrophosphohydrolase"/>
    <property type="match status" value="1"/>
</dbReference>
<dbReference type="InterPro" id="IPR020084">
    <property type="entry name" value="NUDIX_hydrolase_CS"/>
</dbReference>
<comment type="similarity">
    <text evidence="2 5">Belongs to the Nudix hydrolase family.</text>
</comment>
<evidence type="ECO:0000313" key="9">
    <source>
        <dbReference type="Proteomes" id="UP001595847"/>
    </source>
</evidence>
<dbReference type="CDD" id="cd02883">
    <property type="entry name" value="NUDIX_Hydrolase"/>
    <property type="match status" value="1"/>
</dbReference>
<dbReference type="PANTHER" id="PTHR43046">
    <property type="entry name" value="GDP-MANNOSE MANNOSYL HYDROLASE"/>
    <property type="match status" value="1"/>
</dbReference>
<dbReference type="EMBL" id="JBHSBH010000008">
    <property type="protein sequence ID" value="MFC3996895.1"/>
    <property type="molecule type" value="Genomic_DNA"/>
</dbReference>
<comment type="caution">
    <text evidence="8">The sequence shown here is derived from an EMBL/GenBank/DDBJ whole genome shotgun (WGS) entry which is preliminary data.</text>
</comment>
<dbReference type="PROSITE" id="PS00893">
    <property type="entry name" value="NUDIX_BOX"/>
    <property type="match status" value="1"/>
</dbReference>
<evidence type="ECO:0000256" key="6">
    <source>
        <dbReference type="SAM" id="MobiDB-lite"/>
    </source>
</evidence>
<evidence type="ECO:0000256" key="3">
    <source>
        <dbReference type="ARBA" id="ARBA00022801"/>
    </source>
</evidence>
<keyword evidence="3 5" id="KW-0378">Hydrolase</keyword>
<evidence type="ECO:0000256" key="1">
    <source>
        <dbReference type="ARBA" id="ARBA00001946"/>
    </source>
</evidence>
<evidence type="ECO:0000256" key="5">
    <source>
        <dbReference type="RuleBase" id="RU003476"/>
    </source>
</evidence>
<keyword evidence="9" id="KW-1185">Reference proteome</keyword>
<dbReference type="InterPro" id="IPR015797">
    <property type="entry name" value="NUDIX_hydrolase-like_dom_sf"/>
</dbReference>
<dbReference type="Proteomes" id="UP001595847">
    <property type="component" value="Unassembled WGS sequence"/>
</dbReference>
<keyword evidence="4" id="KW-0460">Magnesium</keyword>
<proteinExistence type="inferred from homology"/>
<sequence>MDQDFDPTAHGPQATPPHGGGKDAPRTGRRVTAHVVRLAPDGRTPLVPADGALAGRRVLFGGDPDEAARAAAGLPADAQVSAWDVRTDIATVAGGEGPVELHIDRVFYTEGTPGPAPRAPGAAGLPCRPGPAELLAEEPERAAPSLRRFASYGVVTDPAGRLLLARIAEGFPGAGTWHLPGGGVDHGEDARAALRREIFEETGQDGGVGGVVGIAHHARPGQMGPEGRPADIYAVWVFFHAHIAHPRPLRVTETAGSTADCAWFTSEELPGIRLSLTARRALDALGSGTPA</sequence>
<protein>
    <submittedName>
        <fullName evidence="8">NUDIX hydrolase</fullName>
    </submittedName>
</protein>
<evidence type="ECO:0000313" key="8">
    <source>
        <dbReference type="EMBL" id="MFC3996895.1"/>
    </source>
</evidence>